<reference evidence="1" key="1">
    <citation type="journal article" date="2014" name="PLoS ONE">
        <title>Transcriptome-Based Identification of ABC Transporters in the Western Tarnished Plant Bug Lygus hesperus.</title>
        <authorList>
            <person name="Hull J.J."/>
            <person name="Chaney K."/>
            <person name="Geib S.M."/>
            <person name="Fabrick J.A."/>
            <person name="Brent C.S."/>
            <person name="Walsh D."/>
            <person name="Lavine L.C."/>
        </authorList>
    </citation>
    <scope>NUCLEOTIDE SEQUENCE</scope>
</reference>
<accession>A0A0A9W5S9</accession>
<gene>
    <name evidence="1" type="primary">lon1</name>
    <name evidence="1" type="ORF">CM83_105881</name>
</gene>
<proteinExistence type="predicted"/>
<sequence>NLRELTALQALGRVGELLRGAHYLMWSGLSTADHTPYRWKLSTRDRLTTLRLVNEAISIHSEEVDLLTVLHMLSMIYYSANGLKAEGVQVVFVEEIDRIFVGFQLFLWMWMRDAASNCLLTVANAFEYQGLTH</sequence>
<dbReference type="GO" id="GO:0008233">
    <property type="term" value="F:peptidase activity"/>
    <property type="evidence" value="ECO:0007669"/>
    <property type="project" value="UniProtKB-KW"/>
</dbReference>
<dbReference type="GO" id="GO:0006508">
    <property type="term" value="P:proteolysis"/>
    <property type="evidence" value="ECO:0007669"/>
    <property type="project" value="UniProtKB-KW"/>
</dbReference>
<evidence type="ECO:0000313" key="1">
    <source>
        <dbReference type="EMBL" id="JAG02766.1"/>
    </source>
</evidence>
<feature type="non-terminal residue" evidence="1">
    <location>
        <position position="1"/>
    </location>
</feature>
<dbReference type="AlphaFoldDB" id="A0A0A9W5S9"/>
<organism evidence="1">
    <name type="scientific">Lygus hesperus</name>
    <name type="common">Western plant bug</name>
    <dbReference type="NCBI Taxonomy" id="30085"/>
    <lineage>
        <taxon>Eukaryota</taxon>
        <taxon>Metazoa</taxon>
        <taxon>Ecdysozoa</taxon>
        <taxon>Arthropoda</taxon>
        <taxon>Hexapoda</taxon>
        <taxon>Insecta</taxon>
        <taxon>Pterygota</taxon>
        <taxon>Neoptera</taxon>
        <taxon>Paraneoptera</taxon>
        <taxon>Hemiptera</taxon>
        <taxon>Heteroptera</taxon>
        <taxon>Panheteroptera</taxon>
        <taxon>Cimicomorpha</taxon>
        <taxon>Miridae</taxon>
        <taxon>Mirini</taxon>
        <taxon>Lygus</taxon>
    </lineage>
</organism>
<reference evidence="1" key="2">
    <citation type="submission" date="2014-07" db="EMBL/GenBank/DDBJ databases">
        <authorList>
            <person name="Hull J."/>
        </authorList>
    </citation>
    <scope>NUCLEOTIDE SEQUENCE</scope>
</reference>
<keyword evidence="1" id="KW-0378">Hydrolase</keyword>
<feature type="non-terminal residue" evidence="1">
    <location>
        <position position="133"/>
    </location>
</feature>
<keyword evidence="1" id="KW-0645">Protease</keyword>
<dbReference type="EMBL" id="GBHO01040838">
    <property type="protein sequence ID" value="JAG02766.1"/>
    <property type="molecule type" value="Transcribed_RNA"/>
</dbReference>
<name>A0A0A9W5S9_LYGHE</name>
<protein>
    <submittedName>
        <fullName evidence="1">Lon protease 1</fullName>
    </submittedName>
</protein>